<dbReference type="EMBL" id="BSRZ01000022">
    <property type="protein sequence ID" value="GLW67337.1"/>
    <property type="molecule type" value="Genomic_DNA"/>
</dbReference>
<protein>
    <submittedName>
        <fullName evidence="2">Uncharacterized protein</fullName>
    </submittedName>
</protein>
<reference evidence="2" key="1">
    <citation type="submission" date="2023-02" db="EMBL/GenBank/DDBJ databases">
        <title>Actinomadura rubrobrunea NBRC 14622.</title>
        <authorList>
            <person name="Ichikawa N."/>
            <person name="Sato H."/>
            <person name="Tonouchi N."/>
        </authorList>
    </citation>
    <scope>NUCLEOTIDE SEQUENCE</scope>
    <source>
        <strain evidence="2">NBRC 14622</strain>
    </source>
</reference>
<feature type="region of interest" description="Disordered" evidence="1">
    <location>
        <begin position="62"/>
        <end position="85"/>
    </location>
</feature>
<evidence type="ECO:0000256" key="1">
    <source>
        <dbReference type="SAM" id="MobiDB-lite"/>
    </source>
</evidence>
<dbReference type="Proteomes" id="UP001165124">
    <property type="component" value="Unassembled WGS sequence"/>
</dbReference>
<evidence type="ECO:0000313" key="2">
    <source>
        <dbReference type="EMBL" id="GLW67337.1"/>
    </source>
</evidence>
<feature type="compositionally biased region" description="Basic and acidic residues" evidence="1">
    <location>
        <begin position="75"/>
        <end position="85"/>
    </location>
</feature>
<sequence length="202" mass="22011">MRVGDRADDWKPTAPYDRGRITCGVTAFPDTWAEQTRASGVIAAGTASGPTGDRRALMPMRDQAPAAAQPTAQPRETRTSLEPRKLAAGQDGLAVAIAELLRRVSGGSTNTDGIYRLEAHKDASYAPSVARPPPGGAKVSRSGPHNLRHENTTAHHRWMGVKRPEQSPLRPVGDPRGTHVRSDRPIHRWSLRRHTSRCITRA</sequence>
<dbReference type="AlphaFoldDB" id="A0A9W6UZK3"/>
<feature type="compositionally biased region" description="Low complexity" evidence="1">
    <location>
        <begin position="63"/>
        <end position="74"/>
    </location>
</feature>
<proteinExistence type="predicted"/>
<keyword evidence="3" id="KW-1185">Reference proteome</keyword>
<accession>A0A9W6UZK3</accession>
<organism evidence="2 3">
    <name type="scientific">Actinomadura rubrobrunea</name>
    <dbReference type="NCBI Taxonomy" id="115335"/>
    <lineage>
        <taxon>Bacteria</taxon>
        <taxon>Bacillati</taxon>
        <taxon>Actinomycetota</taxon>
        <taxon>Actinomycetes</taxon>
        <taxon>Streptosporangiales</taxon>
        <taxon>Thermomonosporaceae</taxon>
        <taxon>Actinomadura</taxon>
    </lineage>
</organism>
<name>A0A9W6UZK3_9ACTN</name>
<gene>
    <name evidence="2" type="ORF">Arub01_55800</name>
</gene>
<feature type="region of interest" description="Disordered" evidence="1">
    <location>
        <begin position="163"/>
        <end position="182"/>
    </location>
</feature>
<evidence type="ECO:0000313" key="3">
    <source>
        <dbReference type="Proteomes" id="UP001165124"/>
    </source>
</evidence>
<feature type="region of interest" description="Disordered" evidence="1">
    <location>
        <begin position="125"/>
        <end position="145"/>
    </location>
</feature>
<comment type="caution">
    <text evidence="2">The sequence shown here is derived from an EMBL/GenBank/DDBJ whole genome shotgun (WGS) entry which is preliminary data.</text>
</comment>